<reference evidence="3" key="1">
    <citation type="journal article" date="2021" name="Open Biol.">
        <title>Shared evolutionary footprints suggest mitochondrial oxidative damage underlies multiple complex I losses in fungi.</title>
        <authorList>
            <person name="Schikora-Tamarit M.A."/>
            <person name="Marcet-Houben M."/>
            <person name="Nosek J."/>
            <person name="Gabaldon T."/>
        </authorList>
    </citation>
    <scope>NUCLEOTIDE SEQUENCE</scope>
    <source>
        <strain evidence="3">CBS6075</strain>
    </source>
</reference>
<dbReference type="EMBL" id="JAEUBE010000158">
    <property type="protein sequence ID" value="KAH3668862.1"/>
    <property type="molecule type" value="Genomic_DNA"/>
</dbReference>
<dbReference type="GO" id="GO:0046579">
    <property type="term" value="P:positive regulation of Ras protein signal transduction"/>
    <property type="evidence" value="ECO:0007669"/>
    <property type="project" value="TreeGrafter"/>
</dbReference>
<keyword evidence="4" id="KW-1185">Reference proteome</keyword>
<dbReference type="RefSeq" id="XP_046063276.1">
    <property type="nucleotide sequence ID" value="XM_046203506.1"/>
</dbReference>
<dbReference type="InterPro" id="IPR018865">
    <property type="entry name" value="STK19-like"/>
</dbReference>
<organism evidence="3 4">
    <name type="scientific">Ogataea philodendri</name>
    <dbReference type="NCBI Taxonomy" id="1378263"/>
    <lineage>
        <taxon>Eukaryota</taxon>
        <taxon>Fungi</taxon>
        <taxon>Dikarya</taxon>
        <taxon>Ascomycota</taxon>
        <taxon>Saccharomycotina</taxon>
        <taxon>Pichiomycetes</taxon>
        <taxon>Pichiales</taxon>
        <taxon>Pichiaceae</taxon>
        <taxon>Ogataea</taxon>
    </lineage>
</organism>
<comment type="similarity">
    <text evidence="1">Belongs to the STK19 family.</text>
</comment>
<dbReference type="OrthoDB" id="3980126at2759"/>
<feature type="compositionally biased region" description="Low complexity" evidence="2">
    <location>
        <begin position="18"/>
        <end position="31"/>
    </location>
</feature>
<evidence type="ECO:0000313" key="3">
    <source>
        <dbReference type="EMBL" id="KAH3668862.1"/>
    </source>
</evidence>
<feature type="region of interest" description="Disordered" evidence="2">
    <location>
        <begin position="1"/>
        <end position="31"/>
    </location>
</feature>
<dbReference type="GeneID" id="70234584"/>
<protein>
    <submittedName>
        <fullName evidence="3">Uncharacterized protein</fullName>
    </submittedName>
</protein>
<reference evidence="3" key="2">
    <citation type="submission" date="2021-01" db="EMBL/GenBank/DDBJ databases">
        <authorList>
            <person name="Schikora-Tamarit M.A."/>
        </authorList>
    </citation>
    <scope>NUCLEOTIDE SEQUENCE</scope>
    <source>
        <strain evidence="3">CBS6075</strain>
    </source>
</reference>
<gene>
    <name evidence="3" type="ORF">OGAPHI_002617</name>
</gene>
<proteinExistence type="inferred from homology"/>
<dbReference type="Proteomes" id="UP000769157">
    <property type="component" value="Unassembled WGS sequence"/>
</dbReference>
<accession>A0A9P8PCP1</accession>
<dbReference type="PANTHER" id="PTHR15243">
    <property type="entry name" value="SERINE/THREONINE-PROTEIN KINASE 19"/>
    <property type="match status" value="1"/>
</dbReference>
<evidence type="ECO:0000313" key="4">
    <source>
        <dbReference type="Proteomes" id="UP000769157"/>
    </source>
</evidence>
<comment type="caution">
    <text evidence="3">The sequence shown here is derived from an EMBL/GenBank/DDBJ whole genome shotgun (WGS) entry which is preliminary data.</text>
</comment>
<evidence type="ECO:0000256" key="2">
    <source>
        <dbReference type="SAM" id="MobiDB-lite"/>
    </source>
</evidence>
<dbReference type="Pfam" id="PF10494">
    <property type="entry name" value="Stk19"/>
    <property type="match status" value="1"/>
</dbReference>
<sequence length="514" mass="58336">MPNDSLLSRLESPKKTPKPSGSPKKASQAKSAGEQYKILDYSVNIFSNTPGFQTLNLDDIYLESNFEDDEDEQNLEILEQCVEFLLNTKFDFLSKARLSSKTKAKLSALRASYPNVVTINQMYAILPNMETFVDSRVEKLALQGRLKLITHPQANVRYIIRTQDLKSLIKHHTNSDTISSRFVDLLRDIPNVEAIPASLLAENGLNARILIDSGFLTFSSKSEWFTLTLPNLGPFWRLVRSSNVAIYKAIKATKFEQILEDDLRLKYEVNQSNFVNLFNFLQLGKLVLSGLLWPTVEFTNEKALADDVLNEIIEQELQKLVGSLEVCRRLRNLHLDNDSLALDQISDKFRLLSRLVGDGNERQETFAFLENGVELLVVQNLVHLWNLVHENELQWQLGRLGGSGQRKEVVLVSDTVHVILGNNGPDEVVVLGACFLINLENQINNVLGRRRRVDEEAEKRFHDPHENVLSWLQLDFGSQRLDVESTCSVKRIVLCIVFSKQLGSGDTNLVELFL</sequence>
<dbReference type="PANTHER" id="PTHR15243:SF0">
    <property type="entry name" value="SERINE_THREONINE-PROTEIN KINASE 19"/>
    <property type="match status" value="1"/>
</dbReference>
<name>A0A9P8PCP1_9ASCO</name>
<dbReference type="AlphaFoldDB" id="A0A9P8PCP1"/>
<evidence type="ECO:0000256" key="1">
    <source>
        <dbReference type="ARBA" id="ARBA00093458"/>
    </source>
</evidence>